<gene>
    <name evidence="1" type="ORF">LDH80_02815</name>
</gene>
<name>A0ABY6QQZ3_9ACTN</name>
<protein>
    <submittedName>
        <fullName evidence="1">Uncharacterized protein</fullName>
    </submittedName>
</protein>
<dbReference type="Proteomes" id="UP001164506">
    <property type="component" value="Chromosome"/>
</dbReference>
<evidence type="ECO:0000313" key="1">
    <source>
        <dbReference type="EMBL" id="UZX19732.1"/>
    </source>
</evidence>
<organism evidence="1 2">
    <name type="scientific">Streptomyces tanashiensis</name>
    <dbReference type="NCBI Taxonomy" id="67367"/>
    <lineage>
        <taxon>Bacteria</taxon>
        <taxon>Bacillati</taxon>
        <taxon>Actinomycetota</taxon>
        <taxon>Actinomycetes</taxon>
        <taxon>Kitasatosporales</taxon>
        <taxon>Streptomycetaceae</taxon>
        <taxon>Streptomyces</taxon>
    </lineage>
</organism>
<dbReference type="RefSeq" id="WP_190103246.1">
    <property type="nucleotide sequence ID" value="NZ_BMUH01000004.1"/>
</dbReference>
<keyword evidence="2" id="KW-1185">Reference proteome</keyword>
<proteinExistence type="predicted"/>
<dbReference type="GeneID" id="95598339"/>
<sequence length="207" mass="22146">MAAQFDKIAIWLVAFIPMPVAQGLGDCFHGDDRDFSSAPDEQRFRVRSDIVVSGFLAGDPQETDFHQCGETVKLDCATGEVLARETAGTDGMSFHHFNVGNTFPDPEGGVVDNPNEFCVNFLYDGAATNPLGPPGSPDVDMNVFFTIDPIGRMLSFRGATNAFPDYEAYASVEDGPPVVLFQQKHTLDPINGLPGGADQGVSATVAI</sequence>
<dbReference type="EMBL" id="CP084204">
    <property type="protein sequence ID" value="UZX19732.1"/>
    <property type="molecule type" value="Genomic_DNA"/>
</dbReference>
<evidence type="ECO:0000313" key="2">
    <source>
        <dbReference type="Proteomes" id="UP001164506"/>
    </source>
</evidence>
<accession>A0ABY6QQZ3</accession>
<reference evidence="1" key="1">
    <citation type="submission" date="2021-09" db="EMBL/GenBank/DDBJ databases">
        <title>Complete genome sequence and metabolic characterization of Streptomyces tanashiensis DSM 731 the producer of antibacterial Kalafungin and diverse secondary metabolites.</title>
        <authorList>
            <person name="Abbasi M.N."/>
            <person name="Anwar M.N."/>
            <person name="Alam K."/>
            <person name="Shoaib M."/>
            <person name="Lin Z."/>
            <person name="Hayat M."/>
            <person name="Ali M.I."/>
            <person name="Malik H.M.T."/>
            <person name="Ahmed I."/>
            <person name="Li A."/>
            <person name="Hailong Wang H."/>
            <person name="Zhang Y."/>
        </authorList>
    </citation>
    <scope>NUCLEOTIDE SEQUENCE</scope>
    <source>
        <strain evidence="1">Kala</strain>
    </source>
</reference>